<dbReference type="AlphaFoldDB" id="A0A6I1MQZ1"/>
<dbReference type="OrthoDB" id="9803736at2"/>
<evidence type="ECO:0000313" key="3">
    <source>
        <dbReference type="Proteomes" id="UP000430345"/>
    </source>
</evidence>
<dbReference type="InterPro" id="IPR007560">
    <property type="entry name" value="Restrct_endonuc_IV_Mrr"/>
</dbReference>
<reference evidence="2 3" key="1">
    <citation type="submission" date="2019-10" db="EMBL/GenBank/DDBJ databases">
        <title>The Genome Sequence of Clostridium tarantellae Isolated from Fish Brain.</title>
        <authorList>
            <person name="Bano L."/>
            <person name="Kiel M."/>
            <person name="Sales G."/>
            <person name="Doxey A.C."/>
            <person name="Mansfield M.J."/>
            <person name="Schiavone M."/>
            <person name="Rossetto O."/>
            <person name="Pirazzini M."/>
            <person name="Dobrindt U."/>
            <person name="Montecucco C."/>
        </authorList>
    </citation>
    <scope>NUCLEOTIDE SEQUENCE [LARGE SCALE GENOMIC DNA]</scope>
    <source>
        <strain evidence="2 3">DSM 3997</strain>
    </source>
</reference>
<evidence type="ECO:0000313" key="2">
    <source>
        <dbReference type="EMBL" id="MPQ44878.1"/>
    </source>
</evidence>
<keyword evidence="3" id="KW-1185">Reference proteome</keyword>
<feature type="domain" description="Restriction endonuclease type IV Mrr" evidence="1">
    <location>
        <begin position="44"/>
        <end position="143"/>
    </location>
</feature>
<dbReference type="RefSeq" id="WP_152891727.1">
    <property type="nucleotide sequence ID" value="NZ_WHJC01000345.1"/>
</dbReference>
<proteinExistence type="predicted"/>
<sequence length="165" mass="19154">MSFKTILLIFIGIFLINKILDKFIKLSQQIKKEKKEVLNINILKDFDNLVIKYLENMGYSNIVQGKCGEIIIYSDDGAISVGYKKTNETEDKISNEEVIAFIADMDMKGFKKGIFLTNGIIKNNIKNNFHRDIELKIIDGINFIIALKKIKLKEKNTFYMKEEKF</sequence>
<accession>A0A6I1MQZ1</accession>
<dbReference type="Pfam" id="PF04471">
    <property type="entry name" value="Mrr_cat"/>
    <property type="match status" value="1"/>
</dbReference>
<dbReference type="EMBL" id="WHJC01000345">
    <property type="protein sequence ID" value="MPQ44878.1"/>
    <property type="molecule type" value="Genomic_DNA"/>
</dbReference>
<dbReference type="GO" id="GO:0004519">
    <property type="term" value="F:endonuclease activity"/>
    <property type="evidence" value="ECO:0007669"/>
    <property type="project" value="InterPro"/>
</dbReference>
<comment type="caution">
    <text evidence="2">The sequence shown here is derived from an EMBL/GenBank/DDBJ whole genome shotgun (WGS) entry which is preliminary data.</text>
</comment>
<protein>
    <recommendedName>
        <fullName evidence="1">Restriction endonuclease type IV Mrr domain-containing protein</fullName>
    </recommendedName>
</protein>
<dbReference type="GO" id="GO:0009307">
    <property type="term" value="P:DNA restriction-modification system"/>
    <property type="evidence" value="ECO:0007669"/>
    <property type="project" value="InterPro"/>
</dbReference>
<dbReference type="Proteomes" id="UP000430345">
    <property type="component" value="Unassembled WGS sequence"/>
</dbReference>
<dbReference type="GO" id="GO:0003677">
    <property type="term" value="F:DNA binding"/>
    <property type="evidence" value="ECO:0007669"/>
    <property type="project" value="InterPro"/>
</dbReference>
<name>A0A6I1MQZ1_9CLOT</name>
<gene>
    <name evidence="2" type="ORF">GBZ86_14145</name>
</gene>
<evidence type="ECO:0000259" key="1">
    <source>
        <dbReference type="Pfam" id="PF04471"/>
    </source>
</evidence>
<organism evidence="2 3">
    <name type="scientific">Clostridium tarantellae</name>
    <dbReference type="NCBI Taxonomy" id="39493"/>
    <lineage>
        <taxon>Bacteria</taxon>
        <taxon>Bacillati</taxon>
        <taxon>Bacillota</taxon>
        <taxon>Clostridia</taxon>
        <taxon>Eubacteriales</taxon>
        <taxon>Clostridiaceae</taxon>
        <taxon>Clostridium</taxon>
    </lineage>
</organism>